<keyword evidence="4" id="KW-1185">Reference proteome</keyword>
<dbReference type="PANTHER" id="PTHR11802">
    <property type="entry name" value="SERINE PROTEASE FAMILY S10 SERINE CARBOXYPEPTIDASE"/>
    <property type="match status" value="1"/>
</dbReference>
<evidence type="ECO:0000313" key="4">
    <source>
        <dbReference type="Proteomes" id="UP000541444"/>
    </source>
</evidence>
<name>A0A7J7NSD3_9MAGN</name>
<proteinExistence type="inferred from homology"/>
<gene>
    <name evidence="3" type="ORF">GIB67_034276</name>
</gene>
<dbReference type="OrthoDB" id="443318at2759"/>
<dbReference type="GO" id="GO:0019748">
    <property type="term" value="P:secondary metabolic process"/>
    <property type="evidence" value="ECO:0007669"/>
    <property type="project" value="TreeGrafter"/>
</dbReference>
<dbReference type="PRINTS" id="PR00724">
    <property type="entry name" value="CRBOXYPTASEC"/>
</dbReference>
<sequence length="308" mass="34127">MPKCSTVSELVRNALGTLEKKMHMVSIYFLLLLLFVTSWNVAATAQSIVRSLPGFPGPLPFELETGYVGVGESNDYYFVKSERNPREDPLMVWITGGPGCTAFSGLVFEIRPIHFKIVEYDGCDALVRSNPNFVQSSFRIVYFQVSNIIFLDSPVRTGFSYCTSLHGCDTGDTKSAKQVYEFLRKWFINHPEFLPNPLYIDGDSYSGIMVPVIVQVISDGIAEGNNPLINLKGYVLGNPVTDMKFQINSLVPFAHGMGLISNELYGSAKKSCGEEYADVDPSSAQCIMDLKAVYQVRATGFTSILLQM</sequence>
<organism evidence="3 4">
    <name type="scientific">Kingdonia uniflora</name>
    <dbReference type="NCBI Taxonomy" id="39325"/>
    <lineage>
        <taxon>Eukaryota</taxon>
        <taxon>Viridiplantae</taxon>
        <taxon>Streptophyta</taxon>
        <taxon>Embryophyta</taxon>
        <taxon>Tracheophyta</taxon>
        <taxon>Spermatophyta</taxon>
        <taxon>Magnoliopsida</taxon>
        <taxon>Ranunculales</taxon>
        <taxon>Circaeasteraceae</taxon>
        <taxon>Kingdonia</taxon>
    </lineage>
</organism>
<feature type="transmembrane region" description="Helical" evidence="2">
    <location>
        <begin position="27"/>
        <end position="49"/>
    </location>
</feature>
<dbReference type="Proteomes" id="UP000541444">
    <property type="component" value="Unassembled WGS sequence"/>
</dbReference>
<evidence type="ECO:0000256" key="2">
    <source>
        <dbReference type="SAM" id="Phobius"/>
    </source>
</evidence>
<dbReference type="GO" id="GO:0016747">
    <property type="term" value="F:acyltransferase activity, transferring groups other than amino-acyl groups"/>
    <property type="evidence" value="ECO:0007669"/>
    <property type="project" value="TreeGrafter"/>
</dbReference>
<evidence type="ECO:0000313" key="3">
    <source>
        <dbReference type="EMBL" id="KAF6169884.1"/>
    </source>
</evidence>
<reference evidence="3 4" key="1">
    <citation type="journal article" date="2020" name="IScience">
        <title>Genome Sequencing of the Endangered Kingdonia uniflora (Circaeasteraceae, Ranunculales) Reveals Potential Mechanisms of Evolutionary Specialization.</title>
        <authorList>
            <person name="Sun Y."/>
            <person name="Deng T."/>
            <person name="Zhang A."/>
            <person name="Moore M.J."/>
            <person name="Landis J.B."/>
            <person name="Lin N."/>
            <person name="Zhang H."/>
            <person name="Zhang X."/>
            <person name="Huang J."/>
            <person name="Zhang X."/>
            <person name="Sun H."/>
            <person name="Wang H."/>
        </authorList>
    </citation>
    <scope>NUCLEOTIDE SEQUENCE [LARGE SCALE GENOMIC DNA]</scope>
    <source>
        <strain evidence="3">TB1705</strain>
        <tissue evidence="3">Leaf</tissue>
    </source>
</reference>
<keyword evidence="2" id="KW-1133">Transmembrane helix</keyword>
<keyword evidence="2" id="KW-0812">Transmembrane</keyword>
<comment type="similarity">
    <text evidence="1">Belongs to the peptidase S10 family.</text>
</comment>
<dbReference type="InterPro" id="IPR029058">
    <property type="entry name" value="AB_hydrolase_fold"/>
</dbReference>
<evidence type="ECO:0000256" key="1">
    <source>
        <dbReference type="ARBA" id="ARBA00009431"/>
    </source>
</evidence>
<accession>A0A7J7NSD3</accession>
<dbReference type="GO" id="GO:0004185">
    <property type="term" value="F:serine-type carboxypeptidase activity"/>
    <property type="evidence" value="ECO:0007669"/>
    <property type="project" value="InterPro"/>
</dbReference>
<dbReference type="GO" id="GO:0006508">
    <property type="term" value="P:proteolysis"/>
    <property type="evidence" value="ECO:0007669"/>
    <property type="project" value="InterPro"/>
</dbReference>
<dbReference type="AlphaFoldDB" id="A0A7J7NSD3"/>
<dbReference type="FunFam" id="3.40.50.1820:FF:000072">
    <property type="entry name" value="Serine carboxypeptidase-like 19"/>
    <property type="match status" value="1"/>
</dbReference>
<dbReference type="Gene3D" id="3.40.50.1820">
    <property type="entry name" value="alpha/beta hydrolase"/>
    <property type="match status" value="1"/>
</dbReference>
<dbReference type="PANTHER" id="PTHR11802:SF29">
    <property type="entry name" value="SERINE CARBOXYPEPTIDASE-LIKE 19"/>
    <property type="match status" value="1"/>
</dbReference>
<dbReference type="Pfam" id="PF00450">
    <property type="entry name" value="Peptidase_S10"/>
    <property type="match status" value="1"/>
</dbReference>
<dbReference type="SUPFAM" id="SSF53474">
    <property type="entry name" value="alpha/beta-Hydrolases"/>
    <property type="match status" value="1"/>
</dbReference>
<protein>
    <submittedName>
        <fullName evidence="3">Uncharacterized protein</fullName>
    </submittedName>
</protein>
<keyword evidence="2" id="KW-0472">Membrane</keyword>
<dbReference type="EMBL" id="JACGCM010000622">
    <property type="protein sequence ID" value="KAF6169884.1"/>
    <property type="molecule type" value="Genomic_DNA"/>
</dbReference>
<dbReference type="InterPro" id="IPR001563">
    <property type="entry name" value="Peptidase_S10"/>
</dbReference>
<comment type="caution">
    <text evidence="3">The sequence shown here is derived from an EMBL/GenBank/DDBJ whole genome shotgun (WGS) entry which is preliminary data.</text>
</comment>